<dbReference type="Pfam" id="PF00732">
    <property type="entry name" value="GMC_oxred_N"/>
    <property type="match status" value="1"/>
</dbReference>
<proteinExistence type="inferred from homology"/>
<sequence length="610" mass="64626">MMRRTAVAAALLASARSVFGTTITDDASVAASKSFDYIIAGGGLTGLVVGNKLSGAGYSVLIVEAGPNSQFVDAINVATARSGITAAQCNWKYDALADDGSKLSWQIDSGRCLGGSSSINGMVWYHPTQPEIDTLKSLGNKGWDWNSLYPYMKAVEHNHLPTNEQRNEGANVDKDLHGFSGPVNVSFPDPMRIPDAQRLYKAAIPLVFNGVQLTDDLSHRTNTAFGSTSWTIWNDESSGTNVVRRSSAAHAFLYAQNQQRSKLTVLYNHKALKVNFDSKIKATGLQFGPSAGGSIYTATAKKEVLLAAGSLQTPPILERSGVGEEAILEKFGIDTLVDLPAVGRNLQDQPGTGASALVNDANATNTALIDGINLFAPVISLVNIDQIFGSDSSAQASALSSSLSAKAQAAVDAGAMASTKSAQALFKAQANLVLNNKMPIAEVVGESYPGVMTSVFWPLLPFSRGHVHIASSDPFAAPAITPRLLTDDFDVKVAVTIAKKAQSMFTTEPFSPIISSAYVDVPAGASDADWEAWYKETAYAASHWLGSSAMLPREYGGVVNNKLQVYGTKNLRVIDASILPIQVTAHTMTTAYAIAQKAADIILGKDTSVN</sequence>
<reference evidence="14 15" key="1">
    <citation type="journal article" date="2010" name="Nat. Biotechnol.">
        <title>Genome sequence of the model mushroom Schizophyllum commune.</title>
        <authorList>
            <person name="Ohm R.A."/>
            <person name="de Jong J.F."/>
            <person name="Lugones L.G."/>
            <person name="Aerts A."/>
            <person name="Kothe E."/>
            <person name="Stajich J.E."/>
            <person name="de Vries R.P."/>
            <person name="Record E."/>
            <person name="Levasseur A."/>
            <person name="Baker S.E."/>
            <person name="Bartholomew K.A."/>
            <person name="Coutinho P.M."/>
            <person name="Erdmann S."/>
            <person name="Fowler T.J."/>
            <person name="Gathman A.C."/>
            <person name="Lombard V."/>
            <person name="Henrissat B."/>
            <person name="Knabe N."/>
            <person name="Kuees U."/>
            <person name="Lilly W.W."/>
            <person name="Lindquist E."/>
            <person name="Lucas S."/>
            <person name="Magnuson J.K."/>
            <person name="Piumi F."/>
            <person name="Raudaskoski M."/>
            <person name="Salamov A."/>
            <person name="Schmutz J."/>
            <person name="Schwarze F.W.M.R."/>
            <person name="vanKuyk P.A."/>
            <person name="Horton J.S."/>
            <person name="Grigoriev I.V."/>
            <person name="Woesten H.A.B."/>
        </authorList>
    </citation>
    <scope>NUCLEOTIDE SEQUENCE [LARGE SCALE GENOMIC DNA]</scope>
    <source>
        <strain evidence="15">H4-8 / FGSC 9210</strain>
    </source>
</reference>
<dbReference type="SUPFAM" id="SSF54373">
    <property type="entry name" value="FAD-linked reductases, C-terminal domain"/>
    <property type="match status" value="1"/>
</dbReference>
<dbReference type="EMBL" id="GL377304">
    <property type="protein sequence ID" value="EFI99389.1"/>
    <property type="molecule type" value="Genomic_DNA"/>
</dbReference>
<dbReference type="InterPro" id="IPR036188">
    <property type="entry name" value="FAD/NAD-bd_sf"/>
</dbReference>
<protein>
    <recommendedName>
        <fullName evidence="12 13">Glucose-methanol-choline oxidoreductase N-terminal domain-containing protein</fullName>
    </recommendedName>
</protein>
<organism evidence="15">
    <name type="scientific">Schizophyllum commune (strain H4-8 / FGSC 9210)</name>
    <name type="common">Split gill fungus</name>
    <dbReference type="NCBI Taxonomy" id="578458"/>
    <lineage>
        <taxon>Eukaryota</taxon>
        <taxon>Fungi</taxon>
        <taxon>Dikarya</taxon>
        <taxon>Basidiomycota</taxon>
        <taxon>Agaricomycotina</taxon>
        <taxon>Agaricomycetes</taxon>
        <taxon>Agaricomycetidae</taxon>
        <taxon>Agaricales</taxon>
        <taxon>Schizophyllaceae</taxon>
        <taxon>Schizophyllum</taxon>
    </lineage>
</organism>
<dbReference type="Gene3D" id="3.30.560.10">
    <property type="entry name" value="Glucose Oxidase, domain 3"/>
    <property type="match status" value="1"/>
</dbReference>
<dbReference type="Gene3D" id="3.50.50.60">
    <property type="entry name" value="FAD/NAD(P)-binding domain"/>
    <property type="match status" value="1"/>
</dbReference>
<feature type="active site" description="Proton donor" evidence="8">
    <location>
        <position position="543"/>
    </location>
</feature>
<evidence type="ECO:0000256" key="6">
    <source>
        <dbReference type="ARBA" id="ARBA00023002"/>
    </source>
</evidence>
<evidence type="ECO:0000256" key="8">
    <source>
        <dbReference type="PIRSR" id="PIRSR000137-1"/>
    </source>
</evidence>
<feature type="domain" description="Glucose-methanol-choline oxidoreductase N-terminal" evidence="13">
    <location>
        <begin position="309"/>
        <end position="323"/>
    </location>
</feature>
<dbReference type="InterPro" id="IPR000172">
    <property type="entry name" value="GMC_OxRdtase_N"/>
</dbReference>
<dbReference type="OMA" id="TIDAGAC"/>
<feature type="chain" id="PRO_5003120402" description="Glucose-methanol-choline oxidoreductase N-terminal domain-containing protein" evidence="11">
    <location>
        <begin position="21"/>
        <end position="610"/>
    </location>
</feature>
<dbReference type="GeneID" id="9585339"/>
<evidence type="ECO:0000313" key="14">
    <source>
        <dbReference type="EMBL" id="EFI99389.1"/>
    </source>
</evidence>
<dbReference type="Proteomes" id="UP000007431">
    <property type="component" value="Unassembled WGS sequence"/>
</dbReference>
<comment type="cofactor">
    <cofactor evidence="1 9">
        <name>FAD</name>
        <dbReference type="ChEBI" id="CHEBI:57692"/>
    </cofactor>
</comment>
<keyword evidence="6" id="KW-0560">Oxidoreductase</keyword>
<keyword evidence="5 9" id="KW-0274">FAD</keyword>
<feature type="binding site" evidence="9">
    <location>
        <begin position="120"/>
        <end position="123"/>
    </location>
    <ligand>
        <name>FAD</name>
        <dbReference type="ChEBI" id="CHEBI:57692"/>
    </ligand>
</feature>
<dbReference type="InParanoid" id="D8PZ77"/>
<evidence type="ECO:0000256" key="3">
    <source>
        <dbReference type="ARBA" id="ARBA00022630"/>
    </source>
</evidence>
<dbReference type="PIRSF" id="PIRSF000137">
    <property type="entry name" value="Alcohol_oxidase"/>
    <property type="match status" value="1"/>
</dbReference>
<dbReference type="VEuPathDB" id="FungiDB:SCHCODRAFT_02186806"/>
<dbReference type="PANTHER" id="PTHR11552">
    <property type="entry name" value="GLUCOSE-METHANOL-CHOLINE GMC OXIDOREDUCTASE"/>
    <property type="match status" value="1"/>
</dbReference>
<dbReference type="HOGENOM" id="CLU_002865_6_0_1"/>
<dbReference type="PROSITE" id="PS00623">
    <property type="entry name" value="GMC_OXRED_1"/>
    <property type="match status" value="1"/>
</dbReference>
<accession>D8PZ77</accession>
<keyword evidence="3 10" id="KW-0285">Flavoprotein</keyword>
<feature type="active site" description="Proton acceptor" evidence="8">
    <location>
        <position position="586"/>
    </location>
</feature>
<feature type="signal peptide" evidence="11">
    <location>
        <begin position="1"/>
        <end position="20"/>
    </location>
</feature>
<dbReference type="PROSITE" id="PS00624">
    <property type="entry name" value="GMC_OXRED_2"/>
    <property type="match status" value="1"/>
</dbReference>
<dbReference type="InterPro" id="IPR007867">
    <property type="entry name" value="GMC_OxRtase_C"/>
</dbReference>
<dbReference type="InterPro" id="IPR012132">
    <property type="entry name" value="GMC_OxRdtase"/>
</dbReference>
<evidence type="ECO:0000256" key="10">
    <source>
        <dbReference type="RuleBase" id="RU003968"/>
    </source>
</evidence>
<gene>
    <name evidence="14" type="ORF">SCHCODRAFT_233256</name>
</gene>
<dbReference type="eggNOG" id="KOG1238">
    <property type="taxonomic scope" value="Eukaryota"/>
</dbReference>
<dbReference type="SUPFAM" id="SSF51905">
    <property type="entry name" value="FAD/NAD(P)-binding domain"/>
    <property type="match status" value="1"/>
</dbReference>
<evidence type="ECO:0000256" key="5">
    <source>
        <dbReference type="ARBA" id="ARBA00022827"/>
    </source>
</evidence>
<keyword evidence="7" id="KW-0325">Glycoprotein</keyword>
<dbReference type="RefSeq" id="XP_003034292.1">
    <property type="nucleotide sequence ID" value="XM_003034246.1"/>
</dbReference>
<evidence type="ECO:0000256" key="2">
    <source>
        <dbReference type="ARBA" id="ARBA00010790"/>
    </source>
</evidence>
<evidence type="ECO:0000256" key="4">
    <source>
        <dbReference type="ARBA" id="ARBA00022729"/>
    </source>
</evidence>
<evidence type="ECO:0000256" key="9">
    <source>
        <dbReference type="PIRSR" id="PIRSR000137-2"/>
    </source>
</evidence>
<keyword evidence="4 11" id="KW-0732">Signal</keyword>
<evidence type="ECO:0000256" key="7">
    <source>
        <dbReference type="ARBA" id="ARBA00023180"/>
    </source>
</evidence>
<evidence type="ECO:0000313" key="15">
    <source>
        <dbReference type="Proteomes" id="UP000007431"/>
    </source>
</evidence>
<dbReference type="Gene3D" id="4.10.450.10">
    <property type="entry name" value="Glucose Oxidase, domain 2"/>
    <property type="match status" value="1"/>
</dbReference>
<dbReference type="OrthoDB" id="269227at2759"/>
<dbReference type="InterPro" id="IPR027424">
    <property type="entry name" value="Glucose_Oxidase_domain_2"/>
</dbReference>
<evidence type="ECO:0000259" key="12">
    <source>
        <dbReference type="PROSITE" id="PS00623"/>
    </source>
</evidence>
<keyword evidence="15" id="KW-1185">Reference proteome</keyword>
<dbReference type="Pfam" id="PF05199">
    <property type="entry name" value="GMC_oxred_C"/>
    <property type="match status" value="1"/>
</dbReference>
<name>D8PZ77_SCHCM</name>
<comment type="similarity">
    <text evidence="2 10">Belongs to the GMC oxidoreductase family.</text>
</comment>
<dbReference type="PANTHER" id="PTHR11552:SF201">
    <property type="entry name" value="GLUCOSE-METHANOL-CHOLINE OXIDOREDUCTASE N-TERMINAL DOMAIN-CONTAINING PROTEIN"/>
    <property type="match status" value="1"/>
</dbReference>
<dbReference type="GO" id="GO:0050660">
    <property type="term" value="F:flavin adenine dinucleotide binding"/>
    <property type="evidence" value="ECO:0007669"/>
    <property type="project" value="InterPro"/>
</dbReference>
<feature type="domain" description="Glucose-methanol-choline oxidoreductase N-terminal" evidence="12">
    <location>
        <begin position="110"/>
        <end position="133"/>
    </location>
</feature>
<dbReference type="KEGG" id="scm:SCHCO_02186806"/>
<dbReference type="AlphaFoldDB" id="D8PZ77"/>
<evidence type="ECO:0000259" key="13">
    <source>
        <dbReference type="PROSITE" id="PS00624"/>
    </source>
</evidence>
<evidence type="ECO:0000256" key="11">
    <source>
        <dbReference type="SAM" id="SignalP"/>
    </source>
</evidence>
<dbReference type="GO" id="GO:0016614">
    <property type="term" value="F:oxidoreductase activity, acting on CH-OH group of donors"/>
    <property type="evidence" value="ECO:0007669"/>
    <property type="project" value="InterPro"/>
</dbReference>
<evidence type="ECO:0000256" key="1">
    <source>
        <dbReference type="ARBA" id="ARBA00001974"/>
    </source>
</evidence>